<protein>
    <recommendedName>
        <fullName evidence="3">KAP NTPase domain-containing protein</fullName>
    </recommendedName>
</protein>
<dbReference type="RefSeq" id="WP_270118644.1">
    <property type="nucleotide sequence ID" value="NZ_CP096916.1"/>
</dbReference>
<reference evidence="1 2" key="1">
    <citation type="submission" date="2022-05" db="EMBL/GenBank/DDBJ databases">
        <title>Complete sequence of strain NY11312.</title>
        <authorList>
            <person name="Zhou D."/>
        </authorList>
    </citation>
    <scope>NUCLEOTIDE SEQUENCE [LARGE SCALE GENOMIC DNA]</scope>
    <source>
        <strain evidence="1 2">NY11312</strain>
    </source>
</reference>
<gene>
    <name evidence="1" type="ORF">M2J83_02425</name>
</gene>
<organism evidence="1 2">
    <name type="scientific">Alcaligenes faecalis</name>
    <dbReference type="NCBI Taxonomy" id="511"/>
    <lineage>
        <taxon>Bacteria</taxon>
        <taxon>Pseudomonadati</taxon>
        <taxon>Pseudomonadota</taxon>
        <taxon>Betaproteobacteria</taxon>
        <taxon>Burkholderiales</taxon>
        <taxon>Alcaligenaceae</taxon>
        <taxon>Alcaligenes</taxon>
    </lineage>
</organism>
<evidence type="ECO:0008006" key="3">
    <source>
        <dbReference type="Google" id="ProtNLM"/>
    </source>
</evidence>
<dbReference type="Proteomes" id="UP001211866">
    <property type="component" value="Chromosome"/>
</dbReference>
<sequence>MLVDLDDLVSECPDPRSRKYISEAVQCYKAGAYRSSVVACWIALVFDLVDKIREIGAGGDPAAQQAIAKFDRARQDHDVRASLEFEKGLLVLARDKFEFLSQIEFIDLSRLADDRNRCAHPSQVSDTEVFEASPELARLHIINCTKYVLSKPAAQGKAALERLLADINSRFFPSKLADVKVFLGSGALAKPREALLKNYLNVLLKDLAKQPDVDYERRSRANNALLALHQMHPEQWKRLMPGILASIIPSLHSDEQLKKASLFFGGERGYKLWPYIGEADRLRLTSFVQNYPGDDLGDLTGLLERPELPLLTDAEARIKKASEVELLENSMWFETPMVLIDRLLSIYKNKPNFASANEFAKKIRIYIFDSKNPQKHFALLISAAVENGQVRDSMQFPVLIKDFSEKIGMSFDDLNSELEKSGLKKIE</sequence>
<evidence type="ECO:0000313" key="2">
    <source>
        <dbReference type="Proteomes" id="UP001211866"/>
    </source>
</evidence>
<proteinExistence type="predicted"/>
<dbReference type="EMBL" id="CP096916">
    <property type="protein sequence ID" value="WBM38713.1"/>
    <property type="molecule type" value="Genomic_DNA"/>
</dbReference>
<keyword evidence="2" id="KW-1185">Reference proteome</keyword>
<name>A0ABY7N3M9_ALCFA</name>
<accession>A0ABY7N3M9</accession>
<evidence type="ECO:0000313" key="1">
    <source>
        <dbReference type="EMBL" id="WBM38713.1"/>
    </source>
</evidence>